<dbReference type="InterPro" id="IPR009764">
    <property type="entry name" value="OCIA_dom"/>
</dbReference>
<feature type="compositionally biased region" description="Basic and acidic residues" evidence="1">
    <location>
        <begin position="124"/>
        <end position="143"/>
    </location>
</feature>
<evidence type="ECO:0000313" key="4">
    <source>
        <dbReference type="EMBL" id="KAJ9580647.1"/>
    </source>
</evidence>
<comment type="caution">
    <text evidence="4">The sequence shown here is derived from an EMBL/GenBank/DDBJ whole genome shotgun (WGS) entry which is preliminary data.</text>
</comment>
<sequence length="230" mass="26281">PYRFTNEEMRVLRECNRNSFFQRCIPFSTILGIGTYYAVQSGYLKSHPRWGATVKVTVAAVIGFFLGKMSYQSKCAEMIMALPNSPLGEMLRQRKRGGFQEAITMDPGLSLPPFGDVDSYSDVGPHHEIDMDRPYHEGLDDSQRPTLDSPLFEEETLPAGTQPKSATYEELRRKNREEYEQKKTRQFRGVTGPDDIPTSIRPKEPTPDASPNPPPTWNREKNQYGDVWEK</sequence>
<feature type="transmembrane region" description="Helical" evidence="2">
    <location>
        <begin position="20"/>
        <end position="38"/>
    </location>
</feature>
<feature type="region of interest" description="Disordered" evidence="1">
    <location>
        <begin position="113"/>
        <end position="230"/>
    </location>
</feature>
<evidence type="ECO:0000259" key="3">
    <source>
        <dbReference type="Pfam" id="PF07051"/>
    </source>
</evidence>
<dbReference type="Pfam" id="PF07051">
    <property type="entry name" value="OCIA"/>
    <property type="match status" value="1"/>
</dbReference>
<feature type="compositionally biased region" description="Basic and acidic residues" evidence="1">
    <location>
        <begin position="218"/>
        <end position="230"/>
    </location>
</feature>
<evidence type="ECO:0000256" key="1">
    <source>
        <dbReference type="SAM" id="MobiDB-lite"/>
    </source>
</evidence>
<keyword evidence="2" id="KW-1133">Transmembrane helix</keyword>
<dbReference type="AlphaFoldDB" id="A0AAD8E8K5"/>
<accession>A0AAD8E8K5</accession>
<dbReference type="PANTHER" id="PTHR13336:SF3">
    <property type="entry name" value="OCIA DOMAIN-CONTAINING PROTEIN 1"/>
    <property type="match status" value="1"/>
</dbReference>
<keyword evidence="2" id="KW-0812">Transmembrane</keyword>
<dbReference type="InterPro" id="IPR040187">
    <property type="entry name" value="OCAD1/2"/>
</dbReference>
<protein>
    <recommendedName>
        <fullName evidence="3">OCIA domain-containing protein</fullName>
    </recommendedName>
</protein>
<feature type="non-terminal residue" evidence="4">
    <location>
        <position position="1"/>
    </location>
</feature>
<evidence type="ECO:0000313" key="5">
    <source>
        <dbReference type="Proteomes" id="UP001233999"/>
    </source>
</evidence>
<feature type="domain" description="OCIA" evidence="3">
    <location>
        <begin position="2"/>
        <end position="86"/>
    </location>
</feature>
<reference evidence="4" key="1">
    <citation type="journal article" date="2023" name="IScience">
        <title>Live-bearing cockroach genome reveals convergent evolutionary mechanisms linked to viviparity in insects and beyond.</title>
        <authorList>
            <person name="Fouks B."/>
            <person name="Harrison M.C."/>
            <person name="Mikhailova A.A."/>
            <person name="Marchal E."/>
            <person name="English S."/>
            <person name="Carruthers M."/>
            <person name="Jennings E.C."/>
            <person name="Chiamaka E.L."/>
            <person name="Frigard R.A."/>
            <person name="Pippel M."/>
            <person name="Attardo G.M."/>
            <person name="Benoit J.B."/>
            <person name="Bornberg-Bauer E."/>
            <person name="Tobe S.S."/>
        </authorList>
    </citation>
    <scope>NUCLEOTIDE SEQUENCE</scope>
    <source>
        <strain evidence="4">Stay&amp;Tobe</strain>
    </source>
</reference>
<dbReference type="EMBL" id="JASPKZ010008225">
    <property type="protein sequence ID" value="KAJ9580647.1"/>
    <property type="molecule type" value="Genomic_DNA"/>
</dbReference>
<evidence type="ECO:0000256" key="2">
    <source>
        <dbReference type="SAM" id="Phobius"/>
    </source>
</evidence>
<gene>
    <name evidence="4" type="ORF">L9F63_024182</name>
</gene>
<dbReference type="GO" id="GO:0005768">
    <property type="term" value="C:endosome"/>
    <property type="evidence" value="ECO:0007669"/>
    <property type="project" value="TreeGrafter"/>
</dbReference>
<name>A0AAD8E8K5_DIPPU</name>
<feature type="compositionally biased region" description="Basic and acidic residues" evidence="1">
    <location>
        <begin position="167"/>
        <end position="183"/>
    </location>
</feature>
<feature type="transmembrane region" description="Helical" evidence="2">
    <location>
        <begin position="50"/>
        <end position="71"/>
    </location>
</feature>
<proteinExistence type="predicted"/>
<organism evidence="4 5">
    <name type="scientific">Diploptera punctata</name>
    <name type="common">Pacific beetle cockroach</name>
    <dbReference type="NCBI Taxonomy" id="6984"/>
    <lineage>
        <taxon>Eukaryota</taxon>
        <taxon>Metazoa</taxon>
        <taxon>Ecdysozoa</taxon>
        <taxon>Arthropoda</taxon>
        <taxon>Hexapoda</taxon>
        <taxon>Insecta</taxon>
        <taxon>Pterygota</taxon>
        <taxon>Neoptera</taxon>
        <taxon>Polyneoptera</taxon>
        <taxon>Dictyoptera</taxon>
        <taxon>Blattodea</taxon>
        <taxon>Blaberoidea</taxon>
        <taxon>Blaberidae</taxon>
        <taxon>Diplopterinae</taxon>
        <taxon>Diploptera</taxon>
    </lineage>
</organism>
<reference evidence="4" key="2">
    <citation type="submission" date="2023-05" db="EMBL/GenBank/DDBJ databases">
        <authorList>
            <person name="Fouks B."/>
        </authorList>
    </citation>
    <scope>NUCLEOTIDE SEQUENCE</scope>
    <source>
        <strain evidence="4">Stay&amp;Tobe</strain>
        <tissue evidence="4">Testes</tissue>
    </source>
</reference>
<dbReference type="PANTHER" id="PTHR13336">
    <property type="entry name" value="OVARIAN CARCINOMA IMMUNOREACTIVE ANTIGEN"/>
    <property type="match status" value="1"/>
</dbReference>
<keyword evidence="2" id="KW-0472">Membrane</keyword>
<keyword evidence="5" id="KW-1185">Reference proteome</keyword>
<dbReference type="Proteomes" id="UP001233999">
    <property type="component" value="Unassembled WGS sequence"/>
</dbReference>